<reference evidence="1 2" key="1">
    <citation type="submission" date="2021-06" db="EMBL/GenBank/DDBJ databases">
        <authorList>
            <person name="Palmer J.M."/>
        </authorList>
    </citation>
    <scope>NUCLEOTIDE SEQUENCE [LARGE SCALE GENOMIC DNA]</scope>
    <source>
        <strain evidence="1 2">CL_MEX2019</strain>
        <tissue evidence="1">Muscle</tissue>
    </source>
</reference>
<sequence>MSWVHVHVGAFLQGLGMFFLCIPKFSPGFQIFAAVSSAWSQPQASPQPPIKLPLFLASSQASCLSS</sequence>
<evidence type="ECO:0000313" key="1">
    <source>
        <dbReference type="EMBL" id="MED6269924.1"/>
    </source>
</evidence>
<accession>A0ABU7D701</accession>
<gene>
    <name evidence="1" type="ORF">CHARACLAT_004465</name>
</gene>
<keyword evidence="2" id="KW-1185">Reference proteome</keyword>
<dbReference type="Proteomes" id="UP001352852">
    <property type="component" value="Unassembled WGS sequence"/>
</dbReference>
<dbReference type="EMBL" id="JAHUTJ010016602">
    <property type="protein sequence ID" value="MED6269924.1"/>
    <property type="molecule type" value="Genomic_DNA"/>
</dbReference>
<organism evidence="1 2">
    <name type="scientific">Characodon lateralis</name>
    <dbReference type="NCBI Taxonomy" id="208331"/>
    <lineage>
        <taxon>Eukaryota</taxon>
        <taxon>Metazoa</taxon>
        <taxon>Chordata</taxon>
        <taxon>Craniata</taxon>
        <taxon>Vertebrata</taxon>
        <taxon>Euteleostomi</taxon>
        <taxon>Actinopterygii</taxon>
        <taxon>Neopterygii</taxon>
        <taxon>Teleostei</taxon>
        <taxon>Neoteleostei</taxon>
        <taxon>Acanthomorphata</taxon>
        <taxon>Ovalentaria</taxon>
        <taxon>Atherinomorphae</taxon>
        <taxon>Cyprinodontiformes</taxon>
        <taxon>Goodeidae</taxon>
        <taxon>Characodon</taxon>
    </lineage>
</organism>
<name>A0ABU7D701_9TELE</name>
<evidence type="ECO:0000313" key="2">
    <source>
        <dbReference type="Proteomes" id="UP001352852"/>
    </source>
</evidence>
<protein>
    <submittedName>
        <fullName evidence="1">Uncharacterized protein</fullName>
    </submittedName>
</protein>
<comment type="caution">
    <text evidence="1">The sequence shown here is derived from an EMBL/GenBank/DDBJ whole genome shotgun (WGS) entry which is preliminary data.</text>
</comment>
<proteinExistence type="predicted"/>